<dbReference type="Proteomes" id="UP001448207">
    <property type="component" value="Unassembled WGS sequence"/>
</dbReference>
<accession>A0ABR3B7E4</accession>
<comment type="caution">
    <text evidence="1">The sequence shown here is derived from an EMBL/GenBank/DDBJ whole genome shotgun (WGS) entry which is preliminary data.</text>
</comment>
<name>A0ABR3B7E4_PHYBL</name>
<protein>
    <submittedName>
        <fullName evidence="1">Uncharacterized protein</fullName>
    </submittedName>
</protein>
<dbReference type="EMBL" id="JBCLYO010000003">
    <property type="protein sequence ID" value="KAL0091790.1"/>
    <property type="molecule type" value="Genomic_DNA"/>
</dbReference>
<proteinExistence type="predicted"/>
<sequence length="113" mass="12681">MLIRSLKVLVNLVIDLSNNKGSLIKDRIAEIQGRNLTVLIGILKTDYLDLPTILANNINKTLKEILYQLHPSAPCFSTPTRILKPLDSFPFSSWTTTNASLLKTLIYPFCPIL</sequence>
<keyword evidence="2" id="KW-1185">Reference proteome</keyword>
<gene>
    <name evidence="1" type="ORF">J3Q64DRAFT_1695932</name>
</gene>
<evidence type="ECO:0000313" key="1">
    <source>
        <dbReference type="EMBL" id="KAL0091790.1"/>
    </source>
</evidence>
<reference evidence="1 2" key="1">
    <citation type="submission" date="2024-04" db="EMBL/GenBank/DDBJ databases">
        <title>Symmetric and asymmetric DNA N6-adenine methylation regulates different biological responses in Mucorales.</title>
        <authorList>
            <consortium name="Lawrence Berkeley National Laboratory"/>
            <person name="Lax C."/>
            <person name="Mondo S.J."/>
            <person name="Osorio-Concepcion M."/>
            <person name="Muszewska A."/>
            <person name="Corrochano-Luque M."/>
            <person name="Gutierrez G."/>
            <person name="Riley R."/>
            <person name="Lipzen A."/>
            <person name="Guo J."/>
            <person name="Hundley H."/>
            <person name="Amirebrahimi M."/>
            <person name="Ng V."/>
            <person name="Lorenzo-Gutierrez D."/>
            <person name="Binder U."/>
            <person name="Yang J."/>
            <person name="Song Y."/>
            <person name="Canovas D."/>
            <person name="Navarro E."/>
            <person name="Freitag M."/>
            <person name="Gabaldon T."/>
            <person name="Grigoriev I.V."/>
            <person name="Corrochano L.M."/>
            <person name="Nicolas F.E."/>
            <person name="Garre V."/>
        </authorList>
    </citation>
    <scope>NUCLEOTIDE SEQUENCE [LARGE SCALE GENOMIC DNA]</scope>
    <source>
        <strain evidence="1 2">L51</strain>
    </source>
</reference>
<organism evidence="1 2">
    <name type="scientific">Phycomyces blakesleeanus</name>
    <dbReference type="NCBI Taxonomy" id="4837"/>
    <lineage>
        <taxon>Eukaryota</taxon>
        <taxon>Fungi</taxon>
        <taxon>Fungi incertae sedis</taxon>
        <taxon>Mucoromycota</taxon>
        <taxon>Mucoromycotina</taxon>
        <taxon>Mucoromycetes</taxon>
        <taxon>Mucorales</taxon>
        <taxon>Phycomycetaceae</taxon>
        <taxon>Phycomyces</taxon>
    </lineage>
</organism>
<evidence type="ECO:0000313" key="2">
    <source>
        <dbReference type="Proteomes" id="UP001448207"/>
    </source>
</evidence>